<name>I7MCH9_TETTS</name>
<dbReference type="EMBL" id="GG662440">
    <property type="protein sequence ID" value="EAR83978.2"/>
    <property type="molecule type" value="Genomic_DNA"/>
</dbReference>
<dbReference type="Proteomes" id="UP000009168">
    <property type="component" value="Unassembled WGS sequence"/>
</dbReference>
<keyword evidence="1 2" id="KW-0812">Transmembrane</keyword>
<dbReference type="GeneID" id="7825023"/>
<dbReference type="InParanoid" id="I7MCH9"/>
<keyword evidence="1" id="KW-0472">Membrane</keyword>
<dbReference type="OrthoDB" id="5956805at2759"/>
<accession>I7MCH9</accession>
<dbReference type="PANTHER" id="PTHR11319">
    <property type="entry name" value="G PROTEIN-COUPLED RECEPTOR-RELATED"/>
    <property type="match status" value="1"/>
</dbReference>
<feature type="transmembrane region" description="Helical" evidence="1">
    <location>
        <begin position="432"/>
        <end position="454"/>
    </location>
</feature>
<evidence type="ECO:0000256" key="1">
    <source>
        <dbReference type="SAM" id="Phobius"/>
    </source>
</evidence>
<dbReference type="KEGG" id="tet:TTHERM_00760250"/>
<proteinExistence type="predicted"/>
<dbReference type="AlphaFoldDB" id="I7MCH9"/>
<protein>
    <submittedName>
        <fullName evidence="2">Transmembrane protein, putative</fullName>
    </submittedName>
</protein>
<keyword evidence="3" id="KW-1185">Reference proteome</keyword>
<sequence length="515" mass="58991">MNTGGIIISLSQQVTISSSLFILNTAQNGGAILFTNINQLVQFKSCSFYHNTAFSSGGALYFEDIGTCLINFDIQTKVYENKALIGGGLRITSSISGNLNIPLKFPFYENVYNNTATIYGDDSTTYLQSIVVQKYDFQQQKSEYIFEFYNNQSDLPKDYKQYYSKYVKINNFQSGSNLYLRVYIVDNYNRYLSFSLQNLINGSYPSDVETELKSIQILFDNINTKYSQLIGEKILNYNQYNSTSLGYEITSLQVQGALQTAQVFSISSNIYSQSQIQLPVMMEVQFRECQIGEIIQDLTNQISICKFCQTGTYSLVDPQYLYQQSQNSQENYIKNQCYPCPVSALSCQGSVIQLKNGYWRSSETTDEILECDTNNNSCQAENPLNKNGCVEGYMGPLCEQCDIIGEVWNGKRYTKSIQQKQCEICASRLIQYFYILLKGVLLGAYFIFTMKVFVDQFIFSQRCYYLRIIKLIPISKNSIKDYSGFYIKILITYFQLSQLLIQQPQNSKNSHLCFN</sequence>
<dbReference type="PANTHER" id="PTHR11319:SF35">
    <property type="entry name" value="OUTER MEMBRANE PROTEIN PMPC-RELATED"/>
    <property type="match status" value="1"/>
</dbReference>
<organism evidence="2 3">
    <name type="scientific">Tetrahymena thermophila (strain SB210)</name>
    <dbReference type="NCBI Taxonomy" id="312017"/>
    <lineage>
        <taxon>Eukaryota</taxon>
        <taxon>Sar</taxon>
        <taxon>Alveolata</taxon>
        <taxon>Ciliophora</taxon>
        <taxon>Intramacronucleata</taxon>
        <taxon>Oligohymenophorea</taxon>
        <taxon>Hymenostomatida</taxon>
        <taxon>Tetrahymenina</taxon>
        <taxon>Tetrahymenidae</taxon>
        <taxon>Tetrahymena</taxon>
    </lineage>
</organism>
<dbReference type="RefSeq" id="XP_001031641.2">
    <property type="nucleotide sequence ID" value="XM_001031641.2"/>
</dbReference>
<reference evidence="3" key="1">
    <citation type="journal article" date="2006" name="PLoS Biol.">
        <title>Macronuclear genome sequence of the ciliate Tetrahymena thermophila, a model eukaryote.</title>
        <authorList>
            <person name="Eisen J.A."/>
            <person name="Coyne R.S."/>
            <person name="Wu M."/>
            <person name="Wu D."/>
            <person name="Thiagarajan M."/>
            <person name="Wortman J.R."/>
            <person name="Badger J.H."/>
            <person name="Ren Q."/>
            <person name="Amedeo P."/>
            <person name="Jones K.M."/>
            <person name="Tallon L.J."/>
            <person name="Delcher A.L."/>
            <person name="Salzberg S.L."/>
            <person name="Silva J.C."/>
            <person name="Haas B.J."/>
            <person name="Majoros W.H."/>
            <person name="Farzad M."/>
            <person name="Carlton J.M."/>
            <person name="Smith R.K. Jr."/>
            <person name="Garg J."/>
            <person name="Pearlman R.E."/>
            <person name="Karrer K.M."/>
            <person name="Sun L."/>
            <person name="Manning G."/>
            <person name="Elde N.C."/>
            <person name="Turkewitz A.P."/>
            <person name="Asai D.J."/>
            <person name="Wilkes D.E."/>
            <person name="Wang Y."/>
            <person name="Cai H."/>
            <person name="Collins K."/>
            <person name="Stewart B.A."/>
            <person name="Lee S.R."/>
            <person name="Wilamowska K."/>
            <person name="Weinberg Z."/>
            <person name="Ruzzo W.L."/>
            <person name="Wloga D."/>
            <person name="Gaertig J."/>
            <person name="Frankel J."/>
            <person name="Tsao C.-C."/>
            <person name="Gorovsky M.A."/>
            <person name="Keeling P.J."/>
            <person name="Waller R.F."/>
            <person name="Patron N.J."/>
            <person name="Cherry J.M."/>
            <person name="Stover N.A."/>
            <person name="Krieger C.J."/>
            <person name="del Toro C."/>
            <person name="Ryder H.F."/>
            <person name="Williamson S.C."/>
            <person name="Barbeau R.A."/>
            <person name="Hamilton E.P."/>
            <person name="Orias E."/>
        </authorList>
    </citation>
    <scope>NUCLEOTIDE SEQUENCE [LARGE SCALE GENOMIC DNA]</scope>
    <source>
        <strain evidence="3">SB210</strain>
    </source>
</reference>
<keyword evidence="1" id="KW-1133">Transmembrane helix</keyword>
<evidence type="ECO:0000313" key="2">
    <source>
        <dbReference type="EMBL" id="EAR83978.2"/>
    </source>
</evidence>
<gene>
    <name evidence="2" type="ORF">TTHERM_00760250</name>
</gene>
<evidence type="ECO:0000313" key="3">
    <source>
        <dbReference type="Proteomes" id="UP000009168"/>
    </source>
</evidence>